<evidence type="ECO:0000313" key="2">
    <source>
        <dbReference type="EMBL" id="KAK0602685.1"/>
    </source>
</evidence>
<reference evidence="2" key="1">
    <citation type="journal article" date="2022" name="Plant J.">
        <title>Strategies of tolerance reflected in two North American maple genomes.</title>
        <authorList>
            <person name="McEvoy S.L."/>
            <person name="Sezen U.U."/>
            <person name="Trouern-Trend A."/>
            <person name="McMahon S.M."/>
            <person name="Schaberg P.G."/>
            <person name="Yang J."/>
            <person name="Wegrzyn J.L."/>
            <person name="Swenson N.G."/>
        </authorList>
    </citation>
    <scope>NUCLEOTIDE SEQUENCE</scope>
    <source>
        <strain evidence="2">NS2018</strain>
    </source>
</reference>
<proteinExistence type="predicted"/>
<evidence type="ECO:0000313" key="3">
    <source>
        <dbReference type="Proteomes" id="UP001168877"/>
    </source>
</evidence>
<evidence type="ECO:0000256" key="1">
    <source>
        <dbReference type="SAM" id="Phobius"/>
    </source>
</evidence>
<feature type="transmembrane region" description="Helical" evidence="1">
    <location>
        <begin position="33"/>
        <end position="52"/>
    </location>
</feature>
<reference evidence="2" key="2">
    <citation type="submission" date="2023-06" db="EMBL/GenBank/DDBJ databases">
        <authorList>
            <person name="Swenson N.G."/>
            <person name="Wegrzyn J.L."/>
            <person name="Mcevoy S.L."/>
        </authorList>
    </citation>
    <scope>NUCLEOTIDE SEQUENCE</scope>
    <source>
        <strain evidence="2">NS2018</strain>
        <tissue evidence="2">Leaf</tissue>
    </source>
</reference>
<protein>
    <submittedName>
        <fullName evidence="2">Uncharacterized protein</fullName>
    </submittedName>
</protein>
<keyword evidence="1" id="KW-0472">Membrane</keyword>
<dbReference type="Proteomes" id="UP001168877">
    <property type="component" value="Unassembled WGS sequence"/>
</dbReference>
<dbReference type="EMBL" id="JAUESC010000003">
    <property type="protein sequence ID" value="KAK0602685.1"/>
    <property type="molecule type" value="Genomic_DNA"/>
</dbReference>
<organism evidence="2 3">
    <name type="scientific">Acer saccharum</name>
    <name type="common">Sugar maple</name>
    <dbReference type="NCBI Taxonomy" id="4024"/>
    <lineage>
        <taxon>Eukaryota</taxon>
        <taxon>Viridiplantae</taxon>
        <taxon>Streptophyta</taxon>
        <taxon>Embryophyta</taxon>
        <taxon>Tracheophyta</taxon>
        <taxon>Spermatophyta</taxon>
        <taxon>Magnoliopsida</taxon>
        <taxon>eudicotyledons</taxon>
        <taxon>Gunneridae</taxon>
        <taxon>Pentapetalae</taxon>
        <taxon>rosids</taxon>
        <taxon>malvids</taxon>
        <taxon>Sapindales</taxon>
        <taxon>Sapindaceae</taxon>
        <taxon>Hippocastanoideae</taxon>
        <taxon>Acereae</taxon>
        <taxon>Acer</taxon>
    </lineage>
</organism>
<keyword evidence="1" id="KW-1133">Transmembrane helix</keyword>
<sequence length="119" mass="13108">MIALALSVVAAKVVEYLVEIALALSVVAAKVVEYLVEIALTVVAGIALTVVAKKVGESLAKKVVEYLVEIALYVAAKVSECLVAPFARPFRYIWNYKTNFDNFKTEETWIPSYKGYMSL</sequence>
<accession>A0AA39TBC8</accession>
<keyword evidence="1" id="KW-0812">Transmembrane</keyword>
<name>A0AA39TBC8_ACESA</name>
<comment type="caution">
    <text evidence="2">The sequence shown here is derived from an EMBL/GenBank/DDBJ whole genome shotgun (WGS) entry which is preliminary data.</text>
</comment>
<gene>
    <name evidence="2" type="ORF">LWI29_035965</name>
</gene>
<dbReference type="AlphaFoldDB" id="A0AA39TBC8"/>
<keyword evidence="3" id="KW-1185">Reference proteome</keyword>